<dbReference type="EMBL" id="AKWM02000047">
    <property type="protein sequence ID" value="EKR99702.1"/>
    <property type="molecule type" value="Genomic_DNA"/>
</dbReference>
<evidence type="ECO:0000313" key="1">
    <source>
        <dbReference type="EMBL" id="EKR99702.1"/>
    </source>
</evidence>
<dbReference type="Proteomes" id="UP000001343">
    <property type="component" value="Unassembled WGS sequence"/>
</dbReference>
<name>A0AA87SW46_9LEPT</name>
<dbReference type="AlphaFoldDB" id="A0AA87SW46"/>
<gene>
    <name evidence="1" type="ORF">LEP1GSC125_3172</name>
</gene>
<sequence length="39" mass="4758">MRINKSKFFLEKFLKKNQKKKTIPKEKTNRFLSLKELSS</sequence>
<reference evidence="1 2" key="1">
    <citation type="journal article" date="2014" name="Int. J. Syst. Evol. Microbiol.">
        <title>Leptospira mayottensis sp. nov., a pathogenic species of the genus Leptospira isolated from humans.</title>
        <authorList>
            <person name="Bourhy P."/>
            <person name="Collet L."/>
            <person name="Brisse S."/>
            <person name="Picardeau M."/>
        </authorList>
    </citation>
    <scope>NUCLEOTIDE SEQUENCE [LARGE SCALE GENOMIC DNA]</scope>
    <source>
        <strain evidence="1 2">200901122</strain>
    </source>
</reference>
<comment type="caution">
    <text evidence="1">The sequence shown here is derived from an EMBL/GenBank/DDBJ whole genome shotgun (WGS) entry which is preliminary data.</text>
</comment>
<accession>A0AA87SW46</accession>
<proteinExistence type="predicted"/>
<protein>
    <submittedName>
        <fullName evidence="1">Uncharacterized protein</fullName>
    </submittedName>
</protein>
<organism evidence="1 2">
    <name type="scientific">Leptospira mayottensis 200901122</name>
    <dbReference type="NCBI Taxonomy" id="1193010"/>
    <lineage>
        <taxon>Bacteria</taxon>
        <taxon>Pseudomonadati</taxon>
        <taxon>Spirochaetota</taxon>
        <taxon>Spirochaetia</taxon>
        <taxon>Leptospirales</taxon>
        <taxon>Leptospiraceae</taxon>
        <taxon>Leptospira</taxon>
    </lineage>
</organism>
<evidence type="ECO:0000313" key="2">
    <source>
        <dbReference type="Proteomes" id="UP000001343"/>
    </source>
</evidence>